<dbReference type="Pfam" id="PF03772">
    <property type="entry name" value="Competence"/>
    <property type="match status" value="1"/>
</dbReference>
<dbReference type="InterPro" id="IPR036866">
    <property type="entry name" value="RibonucZ/Hydroxyglut_hydro"/>
</dbReference>
<evidence type="ECO:0000259" key="8">
    <source>
        <dbReference type="Pfam" id="PF13567"/>
    </source>
</evidence>
<dbReference type="InterPro" id="IPR004477">
    <property type="entry name" value="ComEC_N"/>
</dbReference>
<feature type="transmembrane region" description="Helical" evidence="6">
    <location>
        <begin position="555"/>
        <end position="573"/>
    </location>
</feature>
<dbReference type="Pfam" id="PF13567">
    <property type="entry name" value="DUF4131"/>
    <property type="match status" value="1"/>
</dbReference>
<evidence type="ECO:0000256" key="1">
    <source>
        <dbReference type="ARBA" id="ARBA00004651"/>
    </source>
</evidence>
<proteinExistence type="predicted"/>
<evidence type="ECO:0000313" key="10">
    <source>
        <dbReference type="Proteomes" id="UP000269154"/>
    </source>
</evidence>
<organism evidence="9 10">
    <name type="scientific">Okeania hirsuta</name>
    <dbReference type="NCBI Taxonomy" id="1458930"/>
    <lineage>
        <taxon>Bacteria</taxon>
        <taxon>Bacillati</taxon>
        <taxon>Cyanobacteriota</taxon>
        <taxon>Cyanophyceae</taxon>
        <taxon>Oscillatoriophycideae</taxon>
        <taxon>Oscillatoriales</taxon>
        <taxon>Microcoleaceae</taxon>
        <taxon>Okeania</taxon>
    </lineage>
</organism>
<dbReference type="OrthoDB" id="9761531at2"/>
<gene>
    <name evidence="9" type="ORF">D5R40_13145</name>
</gene>
<dbReference type="AlphaFoldDB" id="A0A3N6PBX6"/>
<keyword evidence="4 6" id="KW-1133">Transmembrane helix</keyword>
<dbReference type="InterPro" id="IPR052159">
    <property type="entry name" value="Competence_DNA_uptake"/>
</dbReference>
<evidence type="ECO:0000256" key="5">
    <source>
        <dbReference type="ARBA" id="ARBA00023136"/>
    </source>
</evidence>
<feature type="transmembrane region" description="Helical" evidence="6">
    <location>
        <begin position="298"/>
        <end position="319"/>
    </location>
</feature>
<dbReference type="Proteomes" id="UP000269154">
    <property type="component" value="Unassembled WGS sequence"/>
</dbReference>
<evidence type="ECO:0000259" key="7">
    <source>
        <dbReference type="Pfam" id="PF03772"/>
    </source>
</evidence>
<dbReference type="Gene3D" id="3.60.15.10">
    <property type="entry name" value="Ribonuclease Z/Hydroxyacylglutathione hydrolase-like"/>
    <property type="match status" value="1"/>
</dbReference>
<evidence type="ECO:0000256" key="6">
    <source>
        <dbReference type="SAM" id="Phobius"/>
    </source>
</evidence>
<feature type="transmembrane region" description="Helical" evidence="6">
    <location>
        <begin position="89"/>
        <end position="108"/>
    </location>
</feature>
<dbReference type="EMBL" id="RCBY01000063">
    <property type="protein sequence ID" value="RQH43305.1"/>
    <property type="molecule type" value="Genomic_DNA"/>
</dbReference>
<evidence type="ECO:0000256" key="4">
    <source>
        <dbReference type="ARBA" id="ARBA00022989"/>
    </source>
</evidence>
<dbReference type="PANTHER" id="PTHR30619">
    <property type="entry name" value="DNA INTERNALIZATION/COMPETENCE PROTEIN COMEC/REC2"/>
    <property type="match status" value="1"/>
</dbReference>
<keyword evidence="2" id="KW-1003">Cell membrane</keyword>
<keyword evidence="3 6" id="KW-0812">Transmembrane</keyword>
<feature type="transmembrane region" description="Helical" evidence="6">
    <location>
        <begin position="372"/>
        <end position="391"/>
    </location>
</feature>
<feature type="transmembrane region" description="Helical" evidence="6">
    <location>
        <begin position="451"/>
        <end position="479"/>
    </location>
</feature>
<dbReference type="PANTHER" id="PTHR30619:SF1">
    <property type="entry name" value="RECOMBINATION PROTEIN 2"/>
    <property type="match status" value="1"/>
</dbReference>
<feature type="transmembrane region" description="Helical" evidence="6">
    <location>
        <begin position="12"/>
        <end position="40"/>
    </location>
</feature>
<dbReference type="InterPro" id="IPR025405">
    <property type="entry name" value="DUF4131"/>
</dbReference>
<sequence length="818" mass="89977">MNQAVAIVISLAYILGLVSTIVPWGIYVMLTVGLVLAIIVQQGYRQNLRRSTKIIATPQQKINSEDLLRNGQFPDLLPKRTRKSLLNSNWLWITAGAVAFLASFYFLVRVPQPSIDDVSKIIPVDRDSQQQQVVTVRGKVLSLPRKTRSQKAQLWLNVTQVSEIVGTDGSANVHQDVTGKLYVTVPLLHATGVYPGEAVAITGSLYKPSPTTNPGGFDFRAYLARQGAFAGITGYKLTITNQERTNIWGLSRIRQRIIRSHVSSLGVPEGPLVSAMVLGRRAVDLSYQLRDKFVKVGLAHVLAASGFHISLILGVVLTLTKSLSPGARFGFGILTLIIYVGLAGISPSVLRAALMGLAALVAIVSQRQVQPLASLVVAATFLLLINPLWIWDLGFQLSFLATLGLLVTAPPLMKHLDWLPSGIASLVAIPIAASIWTLPLLLYVFHVVSPYTIFVNIITAPLVAVITLGGFISAIVALISPYVGSLIAGILYFPVRVLIEIVNFFSALPGNQVAVGAISIYQLVVLYGLICGIWLWRNRPPEANQRNKKKLSLKFWQSGVILAIAIIIIPLWYTRASVFQATILDSSEEPVFVIQDGRKVTLINSGGENTARFMVLPFLRQQGINRINWSIALHSQKGISRGWPDILNTLRVKIFYDVETDDQKNYQTNNQPVLDAVGASQADYFTLVNNQTIELGSIQMKLINSETPIVEFMLHGQKWLLLGDVKLPEQSRLLAARSFPQTQVLWWSGNKLNPELLNIIRPEVAIASSDSVHPDMVELCQENDILLFWTGRDGAIQWTPATGFQTTLESDKVDSSLF</sequence>
<dbReference type="RefSeq" id="WP_124154735.1">
    <property type="nucleotide sequence ID" value="NZ_CAWOLW010000590.1"/>
</dbReference>
<evidence type="ECO:0000256" key="3">
    <source>
        <dbReference type="ARBA" id="ARBA00022692"/>
    </source>
</evidence>
<name>A0A3N6PBX6_9CYAN</name>
<protein>
    <submittedName>
        <fullName evidence="9">ComEC/Rec2 family competence protein</fullName>
    </submittedName>
</protein>
<feature type="transmembrane region" description="Helical" evidence="6">
    <location>
        <begin position="425"/>
        <end position="445"/>
    </location>
</feature>
<comment type="subcellular location">
    <subcellularLocation>
        <location evidence="1">Cell membrane</location>
        <topology evidence="1">Multi-pass membrane protein</topology>
    </subcellularLocation>
</comment>
<keyword evidence="10" id="KW-1185">Reference proteome</keyword>
<accession>A0A3N6PBX6</accession>
<feature type="domain" description="ComEC/Rec2-related protein" evidence="7">
    <location>
        <begin position="276"/>
        <end position="539"/>
    </location>
</feature>
<feature type="transmembrane region" description="Helical" evidence="6">
    <location>
        <begin position="486"/>
        <end position="507"/>
    </location>
</feature>
<feature type="domain" description="DUF4131" evidence="8">
    <location>
        <begin position="81"/>
        <end position="235"/>
    </location>
</feature>
<feature type="transmembrane region" description="Helical" evidence="6">
    <location>
        <begin position="326"/>
        <end position="342"/>
    </location>
</feature>
<evidence type="ECO:0000256" key="2">
    <source>
        <dbReference type="ARBA" id="ARBA00022475"/>
    </source>
</evidence>
<dbReference type="GO" id="GO:0005886">
    <property type="term" value="C:plasma membrane"/>
    <property type="evidence" value="ECO:0007669"/>
    <property type="project" value="UniProtKB-SubCell"/>
</dbReference>
<dbReference type="NCBIfam" id="TIGR00360">
    <property type="entry name" value="ComEC_N-term"/>
    <property type="match status" value="1"/>
</dbReference>
<comment type="caution">
    <text evidence="9">The sequence shown here is derived from an EMBL/GenBank/DDBJ whole genome shotgun (WGS) entry which is preliminary data.</text>
</comment>
<reference evidence="9 10" key="1">
    <citation type="journal article" date="2018" name="ACS Chem. Biol.">
        <title>Ketoreductase domain dysfunction expands chemodiversity: malyngamide biosynthesis in the cyanobacterium Okeania hirsuta.</title>
        <authorList>
            <person name="Moss N.A."/>
            <person name="Leao T."/>
            <person name="Rankin M."/>
            <person name="McCullough T.M."/>
            <person name="Qu P."/>
            <person name="Korobeynikov A."/>
            <person name="Smith J.L."/>
            <person name="Gerwick L."/>
            <person name="Gerwick W.H."/>
        </authorList>
    </citation>
    <scope>NUCLEOTIDE SEQUENCE [LARGE SCALE GENOMIC DNA]</scope>
    <source>
        <strain evidence="9 10">PAB10Feb10-1</strain>
    </source>
</reference>
<evidence type="ECO:0000313" key="9">
    <source>
        <dbReference type="EMBL" id="RQH43305.1"/>
    </source>
</evidence>
<feature type="transmembrane region" description="Helical" evidence="6">
    <location>
        <begin position="397"/>
        <end position="413"/>
    </location>
</feature>
<feature type="transmembrane region" description="Helical" evidence="6">
    <location>
        <begin position="513"/>
        <end position="535"/>
    </location>
</feature>
<keyword evidence="5 6" id="KW-0472">Membrane</keyword>